<evidence type="ECO:0000313" key="1">
    <source>
        <dbReference type="EMBL" id="KKK61566.1"/>
    </source>
</evidence>
<proteinExistence type="predicted"/>
<organism evidence="1">
    <name type="scientific">marine sediment metagenome</name>
    <dbReference type="NCBI Taxonomy" id="412755"/>
    <lineage>
        <taxon>unclassified sequences</taxon>
        <taxon>metagenomes</taxon>
        <taxon>ecological metagenomes</taxon>
    </lineage>
</organism>
<gene>
    <name evidence="1" type="ORF">LCGC14_3013030</name>
</gene>
<reference evidence="1" key="1">
    <citation type="journal article" date="2015" name="Nature">
        <title>Complex archaea that bridge the gap between prokaryotes and eukaryotes.</title>
        <authorList>
            <person name="Spang A."/>
            <person name="Saw J.H."/>
            <person name="Jorgensen S.L."/>
            <person name="Zaremba-Niedzwiedzka K."/>
            <person name="Martijn J."/>
            <person name="Lind A.E."/>
            <person name="van Eijk R."/>
            <person name="Schleper C."/>
            <person name="Guy L."/>
            <person name="Ettema T.J."/>
        </authorList>
    </citation>
    <scope>NUCLEOTIDE SEQUENCE</scope>
</reference>
<dbReference type="EMBL" id="LAZR01062413">
    <property type="protein sequence ID" value="KKK61566.1"/>
    <property type="molecule type" value="Genomic_DNA"/>
</dbReference>
<protein>
    <submittedName>
        <fullName evidence="1">Uncharacterized protein</fullName>
    </submittedName>
</protein>
<sequence>MWTYDWPDRPGYYWFYGYPHGPAYYDPQISFIRVFEGKNEQLYFVGGSQFMYEVEAQGVWMPAVVPAISELLDIEIKNDWQMEE</sequence>
<accession>A0A0F8ZNS2</accession>
<comment type="caution">
    <text evidence="1">The sequence shown here is derived from an EMBL/GenBank/DDBJ whole genome shotgun (WGS) entry which is preliminary data.</text>
</comment>
<name>A0A0F8ZNS2_9ZZZZ</name>
<dbReference type="AlphaFoldDB" id="A0A0F8ZNS2"/>